<protein>
    <submittedName>
        <fullName evidence="1">Uncharacterized protein</fullName>
    </submittedName>
</protein>
<name>A0AAD6YVB6_9AGAR</name>
<keyword evidence="2" id="KW-1185">Reference proteome</keyword>
<reference evidence="1" key="1">
    <citation type="submission" date="2023-03" db="EMBL/GenBank/DDBJ databases">
        <title>Massive genome expansion in bonnet fungi (Mycena s.s.) driven by repeated elements and novel gene families across ecological guilds.</title>
        <authorList>
            <consortium name="Lawrence Berkeley National Laboratory"/>
            <person name="Harder C.B."/>
            <person name="Miyauchi S."/>
            <person name="Viragh M."/>
            <person name="Kuo A."/>
            <person name="Thoen E."/>
            <person name="Andreopoulos B."/>
            <person name="Lu D."/>
            <person name="Skrede I."/>
            <person name="Drula E."/>
            <person name="Henrissat B."/>
            <person name="Morin E."/>
            <person name="Kohler A."/>
            <person name="Barry K."/>
            <person name="LaButti K."/>
            <person name="Morin E."/>
            <person name="Salamov A."/>
            <person name="Lipzen A."/>
            <person name="Mereny Z."/>
            <person name="Hegedus B."/>
            <person name="Baldrian P."/>
            <person name="Stursova M."/>
            <person name="Weitz H."/>
            <person name="Taylor A."/>
            <person name="Grigoriev I.V."/>
            <person name="Nagy L.G."/>
            <person name="Martin F."/>
            <person name="Kauserud H."/>
        </authorList>
    </citation>
    <scope>NUCLEOTIDE SEQUENCE</scope>
    <source>
        <strain evidence="1">9144</strain>
    </source>
</reference>
<gene>
    <name evidence="1" type="ORF">GGX14DRAFT_553828</name>
</gene>
<accession>A0AAD6YVB6</accession>
<dbReference type="EMBL" id="JARJCW010000001">
    <property type="protein sequence ID" value="KAJ7230342.1"/>
    <property type="molecule type" value="Genomic_DNA"/>
</dbReference>
<evidence type="ECO:0000313" key="2">
    <source>
        <dbReference type="Proteomes" id="UP001219525"/>
    </source>
</evidence>
<evidence type="ECO:0000313" key="1">
    <source>
        <dbReference type="EMBL" id="KAJ7230342.1"/>
    </source>
</evidence>
<comment type="caution">
    <text evidence="1">The sequence shown here is derived from an EMBL/GenBank/DDBJ whole genome shotgun (WGS) entry which is preliminary data.</text>
</comment>
<proteinExistence type="predicted"/>
<dbReference type="AlphaFoldDB" id="A0AAD6YVB6"/>
<dbReference type="Proteomes" id="UP001219525">
    <property type="component" value="Unassembled WGS sequence"/>
</dbReference>
<organism evidence="1 2">
    <name type="scientific">Mycena pura</name>
    <dbReference type="NCBI Taxonomy" id="153505"/>
    <lineage>
        <taxon>Eukaryota</taxon>
        <taxon>Fungi</taxon>
        <taxon>Dikarya</taxon>
        <taxon>Basidiomycota</taxon>
        <taxon>Agaricomycotina</taxon>
        <taxon>Agaricomycetes</taxon>
        <taxon>Agaricomycetidae</taxon>
        <taxon>Agaricales</taxon>
        <taxon>Marasmiineae</taxon>
        <taxon>Mycenaceae</taxon>
        <taxon>Mycena</taxon>
    </lineage>
</organism>
<sequence length="88" mass="9756">MTTTVCGALTAHLLLMASVPRRLRPAADPDAECAPTWRSRSQRFLGTWLSLIQLGTEILWAAVVTPQMSCIVGSVDERRFLGEMFGRH</sequence>